<organism evidence="1 2">
    <name type="scientific">Oleidesulfovibrio alaskensis (strain ATCC BAA-1058 / DSM 17464 / G20)</name>
    <name type="common">Desulfovibrio alaskensis</name>
    <dbReference type="NCBI Taxonomy" id="207559"/>
    <lineage>
        <taxon>Bacteria</taxon>
        <taxon>Pseudomonadati</taxon>
        <taxon>Thermodesulfobacteriota</taxon>
        <taxon>Desulfovibrionia</taxon>
        <taxon>Desulfovibrionales</taxon>
        <taxon>Desulfovibrionaceae</taxon>
        <taxon>Oleidesulfovibrio</taxon>
    </lineage>
</organism>
<protein>
    <submittedName>
        <fullName evidence="1">Uncharacterized protein</fullName>
    </submittedName>
</protein>
<dbReference type="AlphaFoldDB" id="Q312C0"/>
<accession>Q312C0</accession>
<keyword evidence="2" id="KW-1185">Reference proteome</keyword>
<dbReference type="Proteomes" id="UP000002710">
    <property type="component" value="Chromosome"/>
</dbReference>
<gene>
    <name evidence="1" type="ordered locus">Dde_1427</name>
</gene>
<dbReference type="EMBL" id="CP000112">
    <property type="protein sequence ID" value="ABB38226.1"/>
    <property type="molecule type" value="Genomic_DNA"/>
</dbReference>
<proteinExistence type="predicted"/>
<dbReference type="HOGENOM" id="CLU_2329129_0_0_7"/>
<reference evidence="1 2" key="1">
    <citation type="journal article" date="2011" name="J. Bacteriol.">
        <title>Complete genome sequence and updated annotation of Desulfovibrio alaskensis G20.</title>
        <authorList>
            <person name="Hauser L.J."/>
            <person name="Land M.L."/>
            <person name="Brown S.D."/>
            <person name="Larimer F."/>
            <person name="Keller K.L."/>
            <person name="Rapp-Giles B.J."/>
            <person name="Price M.N."/>
            <person name="Lin M."/>
            <person name="Bruce D.C."/>
            <person name="Detter J.C."/>
            <person name="Tapia R."/>
            <person name="Han C.S."/>
            <person name="Goodwin L.A."/>
            <person name="Cheng J.F."/>
            <person name="Pitluck S."/>
            <person name="Copeland A."/>
            <person name="Lucas S."/>
            <person name="Nolan M."/>
            <person name="Lapidus A.L."/>
            <person name="Palumbo A.V."/>
            <person name="Wall J.D."/>
        </authorList>
    </citation>
    <scope>NUCLEOTIDE SEQUENCE [LARGE SCALE GENOMIC DNA]</scope>
    <source>
        <strain evidence="2">ATCC BAA 1058 / DSM 17464 / G20</strain>
    </source>
</reference>
<evidence type="ECO:0000313" key="2">
    <source>
        <dbReference type="Proteomes" id="UP000002710"/>
    </source>
</evidence>
<evidence type="ECO:0000313" key="1">
    <source>
        <dbReference type="EMBL" id="ABB38226.1"/>
    </source>
</evidence>
<dbReference type="KEGG" id="dde:Dde_1427"/>
<sequence>MNITSAQAGWPKVYDRQTAGAAVVTKTLDYMNGVMPSSAQAVPADRQTFGAAVVSKTLDYMNGPVFGKGDPVAQSYQFGKDVLGPAYSGVGSIIDMYS</sequence>
<dbReference type="RefSeq" id="WP_011367396.1">
    <property type="nucleotide sequence ID" value="NC_007519.1"/>
</dbReference>
<dbReference type="eggNOG" id="ENOG502ZFVN">
    <property type="taxonomic scope" value="Bacteria"/>
</dbReference>
<name>Q312C0_OLEA2</name>